<dbReference type="EMBL" id="KN846959">
    <property type="protein sequence ID" value="KIW67631.1"/>
    <property type="molecule type" value="Genomic_DNA"/>
</dbReference>
<feature type="region of interest" description="Disordered" evidence="1">
    <location>
        <begin position="176"/>
        <end position="257"/>
    </location>
</feature>
<evidence type="ECO:0000256" key="1">
    <source>
        <dbReference type="SAM" id="MobiDB-lite"/>
    </source>
</evidence>
<dbReference type="HOGENOM" id="CLU_611109_0_0_1"/>
<proteinExistence type="predicted"/>
<protein>
    <submittedName>
        <fullName evidence="2">Uncharacterized protein</fullName>
    </submittedName>
</protein>
<reference evidence="2 3" key="1">
    <citation type="submission" date="2015-01" db="EMBL/GenBank/DDBJ databases">
        <title>The Genome Sequence of Capronia semiimmersa CBS27337.</title>
        <authorList>
            <consortium name="The Broad Institute Genomics Platform"/>
            <person name="Cuomo C."/>
            <person name="de Hoog S."/>
            <person name="Gorbushina A."/>
            <person name="Stielow B."/>
            <person name="Teixiera M."/>
            <person name="Abouelleil A."/>
            <person name="Chapman S.B."/>
            <person name="Priest M."/>
            <person name="Young S.K."/>
            <person name="Wortman J."/>
            <person name="Nusbaum C."/>
            <person name="Birren B."/>
        </authorList>
    </citation>
    <scope>NUCLEOTIDE SEQUENCE [LARGE SCALE GENOMIC DNA]</scope>
    <source>
        <strain evidence="2 3">CBS 27337</strain>
    </source>
</reference>
<dbReference type="Proteomes" id="UP000054266">
    <property type="component" value="Unassembled WGS sequence"/>
</dbReference>
<gene>
    <name evidence="2" type="ORF">PV04_06868</name>
</gene>
<accession>A0A0D2CR59</accession>
<organism evidence="2 3">
    <name type="scientific">Phialophora macrospora</name>
    <dbReference type="NCBI Taxonomy" id="1851006"/>
    <lineage>
        <taxon>Eukaryota</taxon>
        <taxon>Fungi</taxon>
        <taxon>Dikarya</taxon>
        <taxon>Ascomycota</taxon>
        <taxon>Pezizomycotina</taxon>
        <taxon>Eurotiomycetes</taxon>
        <taxon>Chaetothyriomycetidae</taxon>
        <taxon>Chaetothyriales</taxon>
        <taxon>Herpotrichiellaceae</taxon>
        <taxon>Phialophora</taxon>
    </lineage>
</organism>
<dbReference type="AlphaFoldDB" id="A0A0D2CR59"/>
<keyword evidence="3" id="KW-1185">Reference proteome</keyword>
<sequence length="452" mass="50061">MNQPGVPLAWDGERQLRLPRAGRSAQEIQNAHHPRAPLHNTGATQLDSAFQVQQSALPQYFHQAPSVDLLGNGSQAQAFCAQDHAWHHLLRSILAHPDIATYRDGVCNYLRIPLGLWIELYKPQVPDHVHQMLTDCLALNYGRLPDDLGILIKELRDHIDFPHLQTHLINVIMSTVPQRDPPHTPSGSSGQDVRPMGSRRLGRDFDESEETSPTLVIPSPRTAQSGRTAVTTPLFTGNARSTPQSPFQRKKRRAPRGERYKCPYTNCKHEPFRNAGNFINHMRNCHAESPYRDQDPSDFLIPDLSPQPSVQGDVMSSAATNADDSPLSYCRSSQEFGNGEIAGGGDGSAQWLESIRDGVLIHASHTGFQACIMRGGLNHADSREGQVTSGLANSSLLESFRFSPNSHQLQLDIALDGGPDDTTRLSPAEVGPVGFYDFQIMERHRYSDGRSR</sequence>
<evidence type="ECO:0000313" key="2">
    <source>
        <dbReference type="EMBL" id="KIW67631.1"/>
    </source>
</evidence>
<name>A0A0D2CR59_9EURO</name>
<evidence type="ECO:0000313" key="3">
    <source>
        <dbReference type="Proteomes" id="UP000054266"/>
    </source>
</evidence>
<feature type="compositionally biased region" description="Polar residues" evidence="1">
    <location>
        <begin position="221"/>
        <end position="247"/>
    </location>
</feature>